<comment type="catalytic activity">
    <reaction evidence="7">
        <text>tetracosanoate + ATP + CoA = tetracosanoyl-CoA + AMP + diphosphate</text>
        <dbReference type="Rhea" id="RHEA:33639"/>
        <dbReference type="ChEBI" id="CHEBI:30616"/>
        <dbReference type="ChEBI" id="CHEBI:31014"/>
        <dbReference type="ChEBI" id="CHEBI:33019"/>
        <dbReference type="ChEBI" id="CHEBI:57287"/>
        <dbReference type="ChEBI" id="CHEBI:65052"/>
        <dbReference type="ChEBI" id="CHEBI:456215"/>
    </reaction>
    <physiologicalReaction direction="left-to-right" evidence="7">
        <dbReference type="Rhea" id="RHEA:33640"/>
    </physiologicalReaction>
</comment>
<sequence length="117" mass="13537">MIVQLFEALIRDIRATLIFSEVYLRLKRCELSNESVISLFRQTVRKNGHKIAIKFNEQNWTFTRLDQFSNKIANYFLSMGLKSGDEVALMMDNKPEFIGIWLGLAKAGIITAFINFN</sequence>
<name>A0A7R9QWH2_9ACAR</name>
<keyword evidence="3" id="KW-0547">Nucleotide-binding</keyword>
<protein>
    <recommendedName>
        <fullName evidence="6">Long-chain-fatty-acid--CoA ligase</fullName>
    </recommendedName>
</protein>
<evidence type="ECO:0000313" key="11">
    <source>
        <dbReference type="Proteomes" id="UP000728032"/>
    </source>
</evidence>
<reference evidence="10" key="1">
    <citation type="submission" date="2020-11" db="EMBL/GenBank/DDBJ databases">
        <authorList>
            <person name="Tran Van P."/>
        </authorList>
    </citation>
    <scope>NUCLEOTIDE SEQUENCE</scope>
</reference>
<proteinExistence type="inferred from homology"/>
<evidence type="ECO:0000256" key="3">
    <source>
        <dbReference type="ARBA" id="ARBA00022741"/>
    </source>
</evidence>
<evidence type="ECO:0000256" key="6">
    <source>
        <dbReference type="ARBA" id="ARBA00041297"/>
    </source>
</evidence>
<keyword evidence="11" id="KW-1185">Reference proteome</keyword>
<dbReference type="SUPFAM" id="SSF56801">
    <property type="entry name" value="Acetyl-CoA synthetase-like"/>
    <property type="match status" value="1"/>
</dbReference>
<evidence type="ECO:0000256" key="5">
    <source>
        <dbReference type="ARBA" id="ARBA00036527"/>
    </source>
</evidence>
<dbReference type="PANTHER" id="PTHR43107:SF15">
    <property type="entry name" value="FATTY ACID TRANSPORT PROTEIN 3, ISOFORM A"/>
    <property type="match status" value="1"/>
</dbReference>
<keyword evidence="8" id="KW-0472">Membrane</keyword>
<dbReference type="Proteomes" id="UP000728032">
    <property type="component" value="Unassembled WGS sequence"/>
</dbReference>
<keyword evidence="8" id="KW-1133">Transmembrane helix</keyword>
<dbReference type="PANTHER" id="PTHR43107">
    <property type="entry name" value="LONG-CHAIN FATTY ACID TRANSPORT PROTEIN"/>
    <property type="match status" value="1"/>
</dbReference>
<evidence type="ECO:0000256" key="4">
    <source>
        <dbReference type="ARBA" id="ARBA00022840"/>
    </source>
</evidence>
<accession>A0A7R9QWH2</accession>
<dbReference type="GO" id="GO:0044539">
    <property type="term" value="P:long-chain fatty acid import into cell"/>
    <property type="evidence" value="ECO:0007669"/>
    <property type="project" value="TreeGrafter"/>
</dbReference>
<keyword evidence="2" id="KW-0436">Ligase</keyword>
<gene>
    <name evidence="10" type="ORF">ONB1V03_LOCUS17069</name>
</gene>
<dbReference type="GO" id="GO:0005789">
    <property type="term" value="C:endoplasmic reticulum membrane"/>
    <property type="evidence" value="ECO:0007669"/>
    <property type="project" value="TreeGrafter"/>
</dbReference>
<dbReference type="AlphaFoldDB" id="A0A7R9QWH2"/>
<evidence type="ECO:0000256" key="7">
    <source>
        <dbReference type="ARBA" id="ARBA00048666"/>
    </source>
</evidence>
<dbReference type="GO" id="GO:0005886">
    <property type="term" value="C:plasma membrane"/>
    <property type="evidence" value="ECO:0007669"/>
    <property type="project" value="TreeGrafter"/>
</dbReference>
<evidence type="ECO:0000259" key="9">
    <source>
        <dbReference type="Pfam" id="PF00501"/>
    </source>
</evidence>
<keyword evidence="8" id="KW-0812">Transmembrane</keyword>
<dbReference type="EMBL" id="OC935263">
    <property type="protein sequence ID" value="CAD7660502.1"/>
    <property type="molecule type" value="Genomic_DNA"/>
</dbReference>
<evidence type="ECO:0000256" key="1">
    <source>
        <dbReference type="ARBA" id="ARBA00006432"/>
    </source>
</evidence>
<dbReference type="Gene3D" id="3.40.50.980">
    <property type="match status" value="1"/>
</dbReference>
<organism evidence="10">
    <name type="scientific">Oppiella nova</name>
    <dbReference type="NCBI Taxonomy" id="334625"/>
    <lineage>
        <taxon>Eukaryota</taxon>
        <taxon>Metazoa</taxon>
        <taxon>Ecdysozoa</taxon>
        <taxon>Arthropoda</taxon>
        <taxon>Chelicerata</taxon>
        <taxon>Arachnida</taxon>
        <taxon>Acari</taxon>
        <taxon>Acariformes</taxon>
        <taxon>Sarcoptiformes</taxon>
        <taxon>Oribatida</taxon>
        <taxon>Brachypylina</taxon>
        <taxon>Oppioidea</taxon>
        <taxon>Oppiidae</taxon>
        <taxon>Oppiella</taxon>
    </lineage>
</organism>
<dbReference type="GO" id="GO:0005324">
    <property type="term" value="F:long-chain fatty acid transmembrane transporter activity"/>
    <property type="evidence" value="ECO:0007669"/>
    <property type="project" value="TreeGrafter"/>
</dbReference>
<evidence type="ECO:0000313" key="10">
    <source>
        <dbReference type="EMBL" id="CAD7660502.1"/>
    </source>
</evidence>
<comment type="catalytic activity">
    <reaction evidence="5">
        <text>a very long-chain fatty acid + ATP + CoA = a very long-chain fatty acyl-CoA + AMP + diphosphate</text>
        <dbReference type="Rhea" id="RHEA:54536"/>
        <dbReference type="ChEBI" id="CHEBI:30616"/>
        <dbReference type="ChEBI" id="CHEBI:33019"/>
        <dbReference type="ChEBI" id="CHEBI:57287"/>
        <dbReference type="ChEBI" id="CHEBI:58950"/>
        <dbReference type="ChEBI" id="CHEBI:138261"/>
        <dbReference type="ChEBI" id="CHEBI:456215"/>
    </reaction>
    <physiologicalReaction direction="left-to-right" evidence="5">
        <dbReference type="Rhea" id="RHEA:54537"/>
    </physiologicalReaction>
</comment>
<dbReference type="OrthoDB" id="6420313at2759"/>
<dbReference type="EMBL" id="CAJPVJ010020438">
    <property type="protein sequence ID" value="CAG2177640.1"/>
    <property type="molecule type" value="Genomic_DNA"/>
</dbReference>
<keyword evidence="4" id="KW-0067">ATP-binding</keyword>
<feature type="domain" description="AMP-dependent synthetase/ligase" evidence="9">
    <location>
        <begin position="40"/>
        <end position="115"/>
    </location>
</feature>
<dbReference type="Pfam" id="PF00501">
    <property type="entry name" value="AMP-binding"/>
    <property type="match status" value="1"/>
</dbReference>
<dbReference type="GO" id="GO:0005524">
    <property type="term" value="F:ATP binding"/>
    <property type="evidence" value="ECO:0007669"/>
    <property type="project" value="UniProtKB-KW"/>
</dbReference>
<dbReference type="GO" id="GO:0004467">
    <property type="term" value="F:long-chain fatty acid-CoA ligase activity"/>
    <property type="evidence" value="ECO:0007669"/>
    <property type="project" value="TreeGrafter"/>
</dbReference>
<comment type="similarity">
    <text evidence="1">Belongs to the ATP-dependent AMP-binding enzyme family.</text>
</comment>
<evidence type="ECO:0000256" key="8">
    <source>
        <dbReference type="SAM" id="Phobius"/>
    </source>
</evidence>
<evidence type="ECO:0000256" key="2">
    <source>
        <dbReference type="ARBA" id="ARBA00022598"/>
    </source>
</evidence>
<dbReference type="InterPro" id="IPR000873">
    <property type="entry name" value="AMP-dep_synth/lig_dom"/>
</dbReference>
<feature type="transmembrane region" description="Helical" evidence="8">
    <location>
        <begin position="97"/>
        <end position="116"/>
    </location>
</feature>